<proteinExistence type="predicted"/>
<organism evidence="1 2">
    <name type="scientific">Dunaliella salina</name>
    <name type="common">Green alga</name>
    <name type="synonym">Protococcus salinus</name>
    <dbReference type="NCBI Taxonomy" id="3046"/>
    <lineage>
        <taxon>Eukaryota</taxon>
        <taxon>Viridiplantae</taxon>
        <taxon>Chlorophyta</taxon>
        <taxon>core chlorophytes</taxon>
        <taxon>Chlorophyceae</taxon>
        <taxon>CS clade</taxon>
        <taxon>Chlamydomonadales</taxon>
        <taxon>Dunaliellaceae</taxon>
        <taxon>Dunaliella</taxon>
    </lineage>
</organism>
<evidence type="ECO:0000313" key="2">
    <source>
        <dbReference type="Proteomes" id="UP000815325"/>
    </source>
</evidence>
<evidence type="ECO:0000313" key="1">
    <source>
        <dbReference type="EMBL" id="KAF5829674.1"/>
    </source>
</evidence>
<sequence length="94" mass="10425">MTEKASEDLHLTIFMTSFFEICFDPGKITSCTLRCDHIWCTCSASVPMDWLLLFLNGALVCSCSSSSMSPGMWCSLDANEASLQCYLPCDCFDP</sequence>
<reference evidence="1" key="1">
    <citation type="submission" date="2017-08" db="EMBL/GenBank/DDBJ databases">
        <authorList>
            <person name="Polle J.E."/>
            <person name="Barry K."/>
            <person name="Cushman J."/>
            <person name="Schmutz J."/>
            <person name="Tran D."/>
            <person name="Hathwaick L.T."/>
            <person name="Yim W.C."/>
            <person name="Jenkins J."/>
            <person name="Mckie-Krisberg Z.M."/>
            <person name="Prochnik S."/>
            <person name="Lindquist E."/>
            <person name="Dockter R.B."/>
            <person name="Adam C."/>
            <person name="Molina H."/>
            <person name="Bunkerborg J."/>
            <person name="Jin E."/>
            <person name="Buchheim M."/>
            <person name="Magnuson J."/>
        </authorList>
    </citation>
    <scope>NUCLEOTIDE SEQUENCE</scope>
    <source>
        <strain evidence="1">CCAP 19/18</strain>
    </source>
</reference>
<protein>
    <submittedName>
        <fullName evidence="1">Uncharacterized protein</fullName>
    </submittedName>
</protein>
<keyword evidence="2" id="KW-1185">Reference proteome</keyword>
<dbReference type="EMBL" id="MU070128">
    <property type="protein sequence ID" value="KAF5829674.1"/>
    <property type="molecule type" value="Genomic_DNA"/>
</dbReference>
<name>A0ABQ7G4Z5_DUNSA</name>
<accession>A0ABQ7G4Z5</accession>
<comment type="caution">
    <text evidence="1">The sequence shown here is derived from an EMBL/GenBank/DDBJ whole genome shotgun (WGS) entry which is preliminary data.</text>
</comment>
<gene>
    <name evidence="1" type="ORF">DUNSADRAFT_15673</name>
</gene>
<dbReference type="Proteomes" id="UP000815325">
    <property type="component" value="Unassembled WGS sequence"/>
</dbReference>